<organism evidence="2 3">
    <name type="scientific">Sphingomonas hengshuiensis</name>
    <dbReference type="NCBI Taxonomy" id="1609977"/>
    <lineage>
        <taxon>Bacteria</taxon>
        <taxon>Pseudomonadati</taxon>
        <taxon>Pseudomonadota</taxon>
        <taxon>Alphaproteobacteria</taxon>
        <taxon>Sphingomonadales</taxon>
        <taxon>Sphingomonadaceae</taxon>
        <taxon>Sphingomonas</taxon>
    </lineage>
</organism>
<feature type="transmembrane region" description="Helical" evidence="1">
    <location>
        <begin position="182"/>
        <end position="215"/>
    </location>
</feature>
<dbReference type="EMBL" id="CP010836">
    <property type="protein sequence ID" value="AJP71385.1"/>
    <property type="molecule type" value="Genomic_DNA"/>
</dbReference>
<name>A0A7U4J6X9_9SPHN</name>
<dbReference type="RefSeq" id="WP_044330956.1">
    <property type="nucleotide sequence ID" value="NZ_CP010836.1"/>
</dbReference>
<dbReference type="KEGG" id="sphi:TS85_05735"/>
<feature type="transmembrane region" description="Helical" evidence="1">
    <location>
        <begin position="443"/>
        <end position="463"/>
    </location>
</feature>
<feature type="transmembrane region" description="Helical" evidence="1">
    <location>
        <begin position="478"/>
        <end position="502"/>
    </location>
</feature>
<proteinExistence type="predicted"/>
<dbReference type="Proteomes" id="UP000032300">
    <property type="component" value="Chromosome"/>
</dbReference>
<evidence type="ECO:0000256" key="1">
    <source>
        <dbReference type="SAM" id="Phobius"/>
    </source>
</evidence>
<dbReference type="Pfam" id="PF03929">
    <property type="entry name" value="PepSY_TM"/>
    <property type="match status" value="1"/>
</dbReference>
<dbReference type="AlphaFoldDB" id="A0A7U4J6X9"/>
<feature type="transmembrane region" description="Helical" evidence="1">
    <location>
        <begin position="385"/>
        <end position="404"/>
    </location>
</feature>
<feature type="transmembrane region" description="Helical" evidence="1">
    <location>
        <begin position="139"/>
        <end position="161"/>
    </location>
</feature>
<accession>A0A7U4J6X9</accession>
<protein>
    <submittedName>
        <fullName evidence="2">Peptidase</fullName>
    </submittedName>
</protein>
<evidence type="ECO:0000313" key="3">
    <source>
        <dbReference type="Proteomes" id="UP000032300"/>
    </source>
</evidence>
<reference evidence="2 3" key="1">
    <citation type="journal article" date="2015" name="Int. J. Syst. Evol. Microbiol.">
        <title>Sphingomonas hengshuiensis sp. nov., isolated from lake wetland.</title>
        <authorList>
            <person name="Wei S."/>
            <person name="Wang T."/>
            <person name="Liu H."/>
            <person name="Zhang C."/>
            <person name="Guo J."/>
            <person name="Wang Q."/>
            <person name="Liang K."/>
            <person name="Zhang Z."/>
        </authorList>
    </citation>
    <scope>NUCLEOTIDE SEQUENCE [LARGE SCALE GENOMIC DNA]</scope>
    <source>
        <strain evidence="2 3">WHSC-8</strain>
    </source>
</reference>
<dbReference type="InterPro" id="IPR005625">
    <property type="entry name" value="PepSY-ass_TM"/>
</dbReference>
<keyword evidence="1" id="KW-0472">Membrane</keyword>
<feature type="transmembrane region" description="Helical" evidence="1">
    <location>
        <begin position="12"/>
        <end position="38"/>
    </location>
</feature>
<keyword evidence="3" id="KW-1185">Reference proteome</keyword>
<keyword evidence="1" id="KW-1133">Transmembrane helix</keyword>
<gene>
    <name evidence="2" type="ORF">TS85_05735</name>
</gene>
<evidence type="ECO:0000313" key="2">
    <source>
        <dbReference type="EMBL" id="AJP71385.1"/>
    </source>
</evidence>
<dbReference type="OrthoDB" id="9776609at2"/>
<dbReference type="PANTHER" id="PTHR34219:SF4">
    <property type="entry name" value="PEPSY DOMAIN-CONTAINING PROTEIN"/>
    <property type="match status" value="1"/>
</dbReference>
<keyword evidence="1" id="KW-0812">Transmembrane</keyword>
<feature type="transmembrane region" description="Helical" evidence="1">
    <location>
        <begin position="342"/>
        <end position="364"/>
    </location>
</feature>
<sequence>MKETLRQSMAWLHTWAGLLPGWLLFVIFLFGTTAFFQIEIDGWMHPELKRAPVTGQALDRADALFRARASGAESWSVSLPSGRSNEALVLSWTPSGGGWEDRAEVKLDPATGREVAVRESAGGFFLYRMHFDLHYLPVIWARYLVCIAALAMLVAILSGIVTHKKIFADFFMLRFGKGQRSWLDAHNVTAVLALPFHLMITYTGLVALLFTLMPWGANASFGSMEAFYEKAFPPAPTIASTRASPPSAPRQLPLREIIARAEANWAGQRASYISIEQPGTPDMVAGIWPGQEMLGGGRQPVYLNAATGDMLGTGDKPGAARATQRVMIDLHAGRFSGAMLRWLYFLSGAAGTIMVASGLVLWTVKRRAKLPDPSRPHVGFRLVERLNIGVIAGSFAGIAVYFLANRLLPVGLPHRADWEIHSLFIAWGAIFTWSIARPVKRAWVEALAACAVLYALVPMVNALTTQRGLVPSLIAGDWIFAGFDLAMLATAAACGFTAWKVATRKPKTAPRRKTRELEAMAA</sequence>
<reference evidence="2 3" key="2">
    <citation type="submission" date="2015-02" db="EMBL/GenBank/DDBJ databases">
        <title>The complete genome of Sphingomonas hengshuiensis sp. WHSC-8 isolated from soil of Hengshui Lake.</title>
        <authorList>
            <person name="Wei S."/>
            <person name="Guo J."/>
            <person name="Su C."/>
            <person name="Wu R."/>
            <person name="Zhang Z."/>
            <person name="Liang K."/>
            <person name="Li H."/>
            <person name="Wang T."/>
            <person name="Liu H."/>
            <person name="Zhang C."/>
            <person name="Li Z."/>
            <person name="Wang Q."/>
            <person name="Meng J."/>
        </authorList>
    </citation>
    <scope>NUCLEOTIDE SEQUENCE [LARGE SCALE GENOMIC DNA]</scope>
    <source>
        <strain evidence="2 3">WHSC-8</strain>
    </source>
</reference>
<dbReference type="PANTHER" id="PTHR34219">
    <property type="entry name" value="IRON-REGULATED INNER MEMBRANE PROTEIN-RELATED"/>
    <property type="match status" value="1"/>
</dbReference>
<feature type="transmembrane region" description="Helical" evidence="1">
    <location>
        <begin position="416"/>
        <end position="436"/>
    </location>
</feature>